<dbReference type="AlphaFoldDB" id="A0A3N4IPS2"/>
<protein>
    <recommendedName>
        <fullName evidence="8">Rhodopsin domain-containing protein</fullName>
    </recommendedName>
</protein>
<comment type="similarity">
    <text evidence="5">Belongs to the SAT4 family.</text>
</comment>
<sequence length="486" mass="53420">MPPHFTEGSTEGFEGFGGNGGNGTWGDWGAFGGNGTTNGTMGDWGAFGGNGTGFGNNTFGGFGANGTFQNACSPDPWDLSCLMPPGAVVDFNDMGQGPKTRRIAVALAAAATVAVAFRLWSRKHINGKLLLEDWIITATIPLTILASTCCWWAVKYGAGRHWWNIPVEMTLASMTPEAKAFPYTWIWGHLYWIIALLVKVSIIRFYFRLSPSQNFHRACWASLAFVVSSGLALGIAAFVSCTPIKANWEIVDPLKVKCFDTTAFYRAQATIHVIGDLVVLVLPLPMLIRMDRPLVQKMHVLGVFLLGGFVAFCSVFRLVLISLSGVEKFAKDFMYYGAYVMIWTTLELNVGIIASCLPAMKHGLSHLFPSVFALRTGSSRSVPPSLPICTIGSDHKPDPGQTQNPHTHIEGMDQLDSDDEEDSYHRRHQNTDVEKGGSRFEIMRQKSESEEQIMKIEMRVMRSSMGSGSTGLDSPRRLEHEVPIQR</sequence>
<dbReference type="PANTHER" id="PTHR33048:SF47">
    <property type="entry name" value="INTEGRAL MEMBRANE PROTEIN-RELATED"/>
    <property type="match status" value="1"/>
</dbReference>
<evidence type="ECO:0000256" key="2">
    <source>
        <dbReference type="ARBA" id="ARBA00022692"/>
    </source>
</evidence>
<feature type="transmembrane region" description="Helical" evidence="7">
    <location>
        <begin position="189"/>
        <end position="207"/>
    </location>
</feature>
<evidence type="ECO:0000259" key="8">
    <source>
        <dbReference type="Pfam" id="PF20684"/>
    </source>
</evidence>
<evidence type="ECO:0000256" key="6">
    <source>
        <dbReference type="SAM" id="MobiDB-lite"/>
    </source>
</evidence>
<dbReference type="InterPro" id="IPR052337">
    <property type="entry name" value="SAT4-like"/>
</dbReference>
<dbReference type="PANTHER" id="PTHR33048">
    <property type="entry name" value="PTH11-LIKE INTEGRAL MEMBRANE PROTEIN (AFU_ORTHOLOGUE AFUA_5G11245)"/>
    <property type="match status" value="1"/>
</dbReference>
<feature type="domain" description="Rhodopsin" evidence="8">
    <location>
        <begin position="117"/>
        <end position="364"/>
    </location>
</feature>
<feature type="transmembrane region" description="Helical" evidence="7">
    <location>
        <begin position="300"/>
        <end position="321"/>
    </location>
</feature>
<dbReference type="GO" id="GO:0016020">
    <property type="term" value="C:membrane"/>
    <property type="evidence" value="ECO:0007669"/>
    <property type="project" value="UniProtKB-SubCell"/>
</dbReference>
<evidence type="ECO:0000256" key="4">
    <source>
        <dbReference type="ARBA" id="ARBA00023136"/>
    </source>
</evidence>
<reference evidence="9 10" key="1">
    <citation type="journal article" date="2018" name="Nat. Ecol. Evol.">
        <title>Pezizomycetes genomes reveal the molecular basis of ectomycorrhizal truffle lifestyle.</title>
        <authorList>
            <person name="Murat C."/>
            <person name="Payen T."/>
            <person name="Noel B."/>
            <person name="Kuo A."/>
            <person name="Morin E."/>
            <person name="Chen J."/>
            <person name="Kohler A."/>
            <person name="Krizsan K."/>
            <person name="Balestrini R."/>
            <person name="Da Silva C."/>
            <person name="Montanini B."/>
            <person name="Hainaut M."/>
            <person name="Levati E."/>
            <person name="Barry K.W."/>
            <person name="Belfiori B."/>
            <person name="Cichocki N."/>
            <person name="Clum A."/>
            <person name="Dockter R.B."/>
            <person name="Fauchery L."/>
            <person name="Guy J."/>
            <person name="Iotti M."/>
            <person name="Le Tacon F."/>
            <person name="Lindquist E.A."/>
            <person name="Lipzen A."/>
            <person name="Malagnac F."/>
            <person name="Mello A."/>
            <person name="Molinier V."/>
            <person name="Miyauchi S."/>
            <person name="Poulain J."/>
            <person name="Riccioni C."/>
            <person name="Rubini A."/>
            <person name="Sitrit Y."/>
            <person name="Splivallo R."/>
            <person name="Traeger S."/>
            <person name="Wang M."/>
            <person name="Zifcakova L."/>
            <person name="Wipf D."/>
            <person name="Zambonelli A."/>
            <person name="Paolocci F."/>
            <person name="Nowrousian M."/>
            <person name="Ottonello S."/>
            <person name="Baldrian P."/>
            <person name="Spatafora J.W."/>
            <person name="Henrissat B."/>
            <person name="Nagy L.G."/>
            <person name="Aury J.M."/>
            <person name="Wincker P."/>
            <person name="Grigoriev I.V."/>
            <person name="Bonfante P."/>
            <person name="Martin F.M."/>
        </authorList>
    </citation>
    <scope>NUCLEOTIDE SEQUENCE [LARGE SCALE GENOMIC DNA]</scope>
    <source>
        <strain evidence="9 10">RN42</strain>
    </source>
</reference>
<dbReference type="Pfam" id="PF20684">
    <property type="entry name" value="Fung_rhodopsin"/>
    <property type="match status" value="1"/>
</dbReference>
<feature type="transmembrane region" description="Helical" evidence="7">
    <location>
        <begin position="219"/>
        <end position="239"/>
    </location>
</feature>
<keyword evidence="3 7" id="KW-1133">Transmembrane helix</keyword>
<feature type="region of interest" description="Disordered" evidence="6">
    <location>
        <begin position="462"/>
        <end position="486"/>
    </location>
</feature>
<evidence type="ECO:0000256" key="1">
    <source>
        <dbReference type="ARBA" id="ARBA00004141"/>
    </source>
</evidence>
<evidence type="ECO:0000313" key="9">
    <source>
        <dbReference type="EMBL" id="RPA86728.1"/>
    </source>
</evidence>
<comment type="subcellular location">
    <subcellularLocation>
        <location evidence="1">Membrane</location>
        <topology evidence="1">Multi-pass membrane protein</topology>
    </subcellularLocation>
</comment>
<evidence type="ECO:0000256" key="3">
    <source>
        <dbReference type="ARBA" id="ARBA00022989"/>
    </source>
</evidence>
<feature type="transmembrane region" description="Helical" evidence="7">
    <location>
        <begin position="333"/>
        <end position="357"/>
    </location>
</feature>
<feature type="compositionally biased region" description="Basic and acidic residues" evidence="6">
    <location>
        <begin position="474"/>
        <end position="486"/>
    </location>
</feature>
<feature type="transmembrane region" description="Helical" evidence="7">
    <location>
        <begin position="133"/>
        <end position="154"/>
    </location>
</feature>
<dbReference type="Proteomes" id="UP000275078">
    <property type="component" value="Unassembled WGS sequence"/>
</dbReference>
<name>A0A3N4IPS2_ASCIM</name>
<organism evidence="9 10">
    <name type="scientific">Ascobolus immersus RN42</name>
    <dbReference type="NCBI Taxonomy" id="1160509"/>
    <lineage>
        <taxon>Eukaryota</taxon>
        <taxon>Fungi</taxon>
        <taxon>Dikarya</taxon>
        <taxon>Ascomycota</taxon>
        <taxon>Pezizomycotina</taxon>
        <taxon>Pezizomycetes</taxon>
        <taxon>Pezizales</taxon>
        <taxon>Ascobolaceae</taxon>
        <taxon>Ascobolus</taxon>
    </lineage>
</organism>
<dbReference type="EMBL" id="ML119648">
    <property type="protein sequence ID" value="RPA86728.1"/>
    <property type="molecule type" value="Genomic_DNA"/>
</dbReference>
<dbReference type="OrthoDB" id="2496787at2759"/>
<evidence type="ECO:0000313" key="10">
    <source>
        <dbReference type="Proteomes" id="UP000275078"/>
    </source>
</evidence>
<feature type="compositionally biased region" description="Acidic residues" evidence="6">
    <location>
        <begin position="413"/>
        <end position="422"/>
    </location>
</feature>
<gene>
    <name evidence="9" type="ORF">BJ508DRAFT_372481</name>
</gene>
<feature type="region of interest" description="Disordered" evidence="6">
    <location>
        <begin position="393"/>
        <end position="437"/>
    </location>
</feature>
<keyword evidence="2 7" id="KW-0812">Transmembrane</keyword>
<keyword evidence="4 7" id="KW-0472">Membrane</keyword>
<dbReference type="InterPro" id="IPR049326">
    <property type="entry name" value="Rhodopsin_dom_fungi"/>
</dbReference>
<proteinExistence type="inferred from homology"/>
<keyword evidence="10" id="KW-1185">Reference proteome</keyword>
<feature type="transmembrane region" description="Helical" evidence="7">
    <location>
        <begin position="269"/>
        <end position="288"/>
    </location>
</feature>
<accession>A0A3N4IPS2</accession>
<evidence type="ECO:0000256" key="5">
    <source>
        <dbReference type="ARBA" id="ARBA00038359"/>
    </source>
</evidence>
<dbReference type="STRING" id="1160509.A0A3N4IPS2"/>
<evidence type="ECO:0000256" key="7">
    <source>
        <dbReference type="SAM" id="Phobius"/>
    </source>
</evidence>
<feature type="transmembrane region" description="Helical" evidence="7">
    <location>
        <begin position="103"/>
        <end position="121"/>
    </location>
</feature>